<keyword evidence="1" id="KW-0472">Membrane</keyword>
<dbReference type="Proteomes" id="UP000245535">
    <property type="component" value="Unassembled WGS sequence"/>
</dbReference>
<name>A0A315ZF64_SEDFL</name>
<organism evidence="2 3">
    <name type="scientific">Sediminitomix flava</name>
    <dbReference type="NCBI Taxonomy" id="379075"/>
    <lineage>
        <taxon>Bacteria</taxon>
        <taxon>Pseudomonadati</taxon>
        <taxon>Bacteroidota</taxon>
        <taxon>Cytophagia</taxon>
        <taxon>Cytophagales</taxon>
        <taxon>Flammeovirgaceae</taxon>
        <taxon>Sediminitomix</taxon>
    </lineage>
</organism>
<gene>
    <name evidence="2" type="ORF">BC781_101576</name>
</gene>
<keyword evidence="1" id="KW-0812">Transmembrane</keyword>
<evidence type="ECO:0000313" key="2">
    <source>
        <dbReference type="EMBL" id="PWJ44226.1"/>
    </source>
</evidence>
<evidence type="ECO:0000256" key="1">
    <source>
        <dbReference type="SAM" id="Phobius"/>
    </source>
</evidence>
<feature type="transmembrane region" description="Helical" evidence="1">
    <location>
        <begin position="39"/>
        <end position="59"/>
    </location>
</feature>
<accession>A0A315ZF64</accession>
<keyword evidence="3" id="KW-1185">Reference proteome</keyword>
<reference evidence="2 3" key="1">
    <citation type="submission" date="2018-03" db="EMBL/GenBank/DDBJ databases">
        <title>Genomic Encyclopedia of Archaeal and Bacterial Type Strains, Phase II (KMG-II): from individual species to whole genera.</title>
        <authorList>
            <person name="Goeker M."/>
        </authorList>
    </citation>
    <scope>NUCLEOTIDE SEQUENCE [LARGE SCALE GENOMIC DNA]</scope>
    <source>
        <strain evidence="2 3">DSM 28229</strain>
    </source>
</reference>
<comment type="caution">
    <text evidence="2">The sequence shown here is derived from an EMBL/GenBank/DDBJ whole genome shotgun (WGS) entry which is preliminary data.</text>
</comment>
<sequence>MKKIIVKDTSNIVLILFIMFVSPILFGFGLNMIGAPIKLSVILSLLLFCVVTIIGIMFIRKDESRYLLKADSTGIYLDQREVIKWNQIRRFSTVQTELVYQPNNPTAIRIDWLVIHFKNGTEVRVNLGGTVAVPSRLIKQLESLKNDV</sequence>
<feature type="transmembrane region" description="Helical" evidence="1">
    <location>
        <begin position="12"/>
        <end position="33"/>
    </location>
</feature>
<proteinExistence type="predicted"/>
<dbReference type="EMBL" id="QGDO01000001">
    <property type="protein sequence ID" value="PWJ44226.1"/>
    <property type="molecule type" value="Genomic_DNA"/>
</dbReference>
<protein>
    <submittedName>
        <fullName evidence="2">Uncharacterized protein</fullName>
    </submittedName>
</protein>
<keyword evidence="1" id="KW-1133">Transmembrane helix</keyword>
<evidence type="ECO:0000313" key="3">
    <source>
        <dbReference type="Proteomes" id="UP000245535"/>
    </source>
</evidence>
<dbReference type="AlphaFoldDB" id="A0A315ZF64"/>